<evidence type="ECO:0000256" key="1">
    <source>
        <dbReference type="ARBA" id="ARBA00004370"/>
    </source>
</evidence>
<evidence type="ECO:0000259" key="6">
    <source>
        <dbReference type="Pfam" id="PF10502"/>
    </source>
</evidence>
<keyword evidence="2 5" id="KW-0812">Transmembrane</keyword>
<dbReference type="EMBL" id="BAAADQ010000003">
    <property type="protein sequence ID" value="GAA0536459.1"/>
    <property type="molecule type" value="Genomic_DNA"/>
</dbReference>
<dbReference type="PANTHER" id="PTHR10806:SF6">
    <property type="entry name" value="SIGNAL PEPTIDASE COMPLEX CATALYTIC SUBUNIT SEC11"/>
    <property type="match status" value="1"/>
</dbReference>
<evidence type="ECO:0000313" key="10">
    <source>
        <dbReference type="Proteomes" id="UP001567571"/>
    </source>
</evidence>
<gene>
    <name evidence="8" type="ORF">ABNG02_11900</name>
    <name evidence="7" type="ORF">GCM10008994_09430</name>
</gene>
<dbReference type="GO" id="GO:0016020">
    <property type="term" value="C:membrane"/>
    <property type="evidence" value="ECO:0007669"/>
    <property type="project" value="UniProtKB-SubCell"/>
</dbReference>
<protein>
    <submittedName>
        <fullName evidence="8">Signal peptidase I</fullName>
        <ecNumber evidence="8">3.4.21.89</ecNumber>
    </submittedName>
</protein>
<dbReference type="PANTHER" id="PTHR10806">
    <property type="entry name" value="SIGNAL PEPTIDASE COMPLEX CATALYTIC SUBUNIT SEC11"/>
    <property type="match status" value="1"/>
</dbReference>
<dbReference type="RefSeq" id="WP_343777090.1">
    <property type="nucleotide sequence ID" value="NZ_BAAADQ010000003.1"/>
</dbReference>
<comment type="subcellular location">
    <subcellularLocation>
        <location evidence="1">Membrane</location>
    </subcellularLocation>
</comment>
<keyword evidence="4 5" id="KW-0472">Membrane</keyword>
<dbReference type="SUPFAM" id="SSF51306">
    <property type="entry name" value="LexA/Signal peptidase"/>
    <property type="match status" value="1"/>
</dbReference>
<dbReference type="InterPro" id="IPR001733">
    <property type="entry name" value="Peptidase_S26B"/>
</dbReference>
<dbReference type="Pfam" id="PF10502">
    <property type="entry name" value="Peptidase_S26"/>
    <property type="match status" value="1"/>
</dbReference>
<dbReference type="CDD" id="cd06530">
    <property type="entry name" value="S26_SPase_I"/>
    <property type="match status" value="1"/>
</dbReference>
<proteinExistence type="predicted"/>
<dbReference type="InterPro" id="IPR019533">
    <property type="entry name" value="Peptidase_S26"/>
</dbReference>
<keyword evidence="10" id="KW-1185">Reference proteome</keyword>
<name>A0AAV3SR13_9EURY</name>
<feature type="transmembrane region" description="Helical" evidence="5">
    <location>
        <begin position="12"/>
        <end position="30"/>
    </location>
</feature>
<reference evidence="7" key="1">
    <citation type="journal article" date="2014" name="Int. J. Syst. Evol. Microbiol.">
        <title>Complete genome sequence of Corynebacterium casei LMG S-19264T (=DSM 44701T), isolated from a smear-ripened cheese.</title>
        <authorList>
            <consortium name="US DOE Joint Genome Institute (JGI-PGF)"/>
            <person name="Walter F."/>
            <person name="Albersmeier A."/>
            <person name="Kalinowski J."/>
            <person name="Ruckert C."/>
        </authorList>
    </citation>
    <scope>NUCLEOTIDE SEQUENCE</scope>
    <source>
        <strain evidence="7">JCM 14265</strain>
    </source>
</reference>
<dbReference type="EMBL" id="JBEDNW010000006">
    <property type="protein sequence ID" value="MEZ3168024.1"/>
    <property type="molecule type" value="Genomic_DNA"/>
</dbReference>
<sequence>MNQSLIRKGGAILLVLVVIPFVIFAVPQAVGASNSYVVLSDSMSPSINAGDVVFVGDTSPNEIEEGDVITYERPDESQLITHRVIEVQSEGGETTFRTQGDANEEPDPNPIPAGNVIGVVMFHLPLLGHAISFAGSDLGIVFFVIVPAVGLVISELYDLYKDATAASVEGGGGE</sequence>
<evidence type="ECO:0000256" key="3">
    <source>
        <dbReference type="ARBA" id="ARBA00022989"/>
    </source>
</evidence>
<keyword evidence="3 5" id="KW-1133">Transmembrane helix</keyword>
<accession>A0AAV3SR13</accession>
<reference evidence="7" key="2">
    <citation type="submission" date="2023-12" db="EMBL/GenBank/DDBJ databases">
        <authorList>
            <person name="Sun Q."/>
            <person name="Inoue M."/>
        </authorList>
    </citation>
    <scope>NUCLEOTIDE SEQUENCE</scope>
    <source>
        <strain evidence="7">JCM 14265</strain>
    </source>
</reference>
<dbReference type="EC" id="3.4.21.89" evidence="8"/>
<dbReference type="NCBIfam" id="TIGR02228">
    <property type="entry name" value="sigpep_I_arch"/>
    <property type="match status" value="1"/>
</dbReference>
<evidence type="ECO:0000256" key="2">
    <source>
        <dbReference type="ARBA" id="ARBA00022692"/>
    </source>
</evidence>
<dbReference type="InterPro" id="IPR036286">
    <property type="entry name" value="LexA/Signal_pep-like_sf"/>
</dbReference>
<dbReference type="Gene3D" id="2.10.109.10">
    <property type="entry name" value="Umud Fragment, subunit A"/>
    <property type="match status" value="1"/>
</dbReference>
<dbReference type="GO" id="GO:0006465">
    <property type="term" value="P:signal peptide processing"/>
    <property type="evidence" value="ECO:0007669"/>
    <property type="project" value="InterPro"/>
</dbReference>
<organism evidence="7 9">
    <name type="scientific">Halorubrum ejinorense</name>
    <dbReference type="NCBI Taxonomy" id="425309"/>
    <lineage>
        <taxon>Archaea</taxon>
        <taxon>Methanobacteriati</taxon>
        <taxon>Methanobacteriota</taxon>
        <taxon>Stenosarchaea group</taxon>
        <taxon>Halobacteria</taxon>
        <taxon>Halobacteriales</taxon>
        <taxon>Haloferacaceae</taxon>
        <taxon>Halorubrum</taxon>
    </lineage>
</organism>
<dbReference type="Proteomes" id="UP001567571">
    <property type="component" value="Unassembled WGS sequence"/>
</dbReference>
<evidence type="ECO:0000256" key="5">
    <source>
        <dbReference type="SAM" id="Phobius"/>
    </source>
</evidence>
<dbReference type="GO" id="GO:0009003">
    <property type="term" value="F:signal peptidase activity"/>
    <property type="evidence" value="ECO:0007669"/>
    <property type="project" value="UniProtKB-EC"/>
</dbReference>
<feature type="domain" description="Peptidase S26" evidence="6">
    <location>
        <begin position="15"/>
        <end position="85"/>
    </location>
</feature>
<evidence type="ECO:0000313" key="7">
    <source>
        <dbReference type="EMBL" id="GAA0536459.1"/>
    </source>
</evidence>
<dbReference type="GO" id="GO:0004252">
    <property type="term" value="F:serine-type endopeptidase activity"/>
    <property type="evidence" value="ECO:0007669"/>
    <property type="project" value="InterPro"/>
</dbReference>
<evidence type="ECO:0000313" key="8">
    <source>
        <dbReference type="EMBL" id="MEZ3168024.1"/>
    </source>
</evidence>
<dbReference type="PRINTS" id="PR00728">
    <property type="entry name" value="SIGNALPTASE"/>
</dbReference>
<evidence type="ECO:0000313" key="9">
    <source>
        <dbReference type="Proteomes" id="UP001501425"/>
    </source>
</evidence>
<keyword evidence="8" id="KW-0378">Hydrolase</keyword>
<reference evidence="8 10" key="3">
    <citation type="submission" date="2024-06" db="EMBL/GenBank/DDBJ databases">
        <title>Halorubrum miltondacostae sp. nov., a potential PHA producer isolated from an inland solar saltern in Rio Maior, Portugal.</title>
        <authorList>
            <person name="Albuquerque L."/>
            <person name="Viver T."/>
            <person name="Barroso C."/>
            <person name="Claudino R."/>
            <person name="Galvan M."/>
            <person name="Simoes G."/>
            <person name="Lobo Da Cunha A."/>
            <person name="Egas C."/>
        </authorList>
    </citation>
    <scope>NUCLEOTIDE SEQUENCE [LARGE SCALE GENOMIC DNA]</scope>
    <source>
        <strain evidence="8 10">DSM 18646</strain>
    </source>
</reference>
<evidence type="ECO:0000256" key="4">
    <source>
        <dbReference type="ARBA" id="ARBA00023136"/>
    </source>
</evidence>
<comment type="caution">
    <text evidence="7">The sequence shown here is derived from an EMBL/GenBank/DDBJ whole genome shotgun (WGS) entry which is preliminary data.</text>
</comment>
<dbReference type="Proteomes" id="UP001501425">
    <property type="component" value="Unassembled WGS sequence"/>
</dbReference>
<feature type="transmembrane region" description="Helical" evidence="5">
    <location>
        <begin position="130"/>
        <end position="153"/>
    </location>
</feature>
<dbReference type="AlphaFoldDB" id="A0AAV3SR13"/>